<comment type="caution">
    <text evidence="1">The sequence shown here is derived from an EMBL/GenBank/DDBJ whole genome shotgun (WGS) entry which is preliminary data.</text>
</comment>
<name>A0ABR7Y2Y4_9SPHI</name>
<organism evidence="1 2">
    <name type="scientific">Sphingobacterium arenae</name>
    <dbReference type="NCBI Taxonomy" id="1280598"/>
    <lineage>
        <taxon>Bacteria</taxon>
        <taxon>Pseudomonadati</taxon>
        <taxon>Bacteroidota</taxon>
        <taxon>Sphingobacteriia</taxon>
        <taxon>Sphingobacteriales</taxon>
        <taxon>Sphingobacteriaceae</taxon>
        <taxon>Sphingobacterium</taxon>
    </lineage>
</organism>
<protein>
    <recommendedName>
        <fullName evidence="3">XRE family transcriptional regulator</fullName>
    </recommendedName>
</protein>
<keyword evidence="2" id="KW-1185">Reference proteome</keyword>
<evidence type="ECO:0000313" key="1">
    <source>
        <dbReference type="EMBL" id="MBD1425662.1"/>
    </source>
</evidence>
<accession>A0ABR7Y2Y4</accession>
<dbReference type="EMBL" id="JACNYK010000002">
    <property type="protein sequence ID" value="MBD1425662.1"/>
    <property type="molecule type" value="Genomic_DNA"/>
</dbReference>
<dbReference type="RefSeq" id="WP_190308811.1">
    <property type="nucleotide sequence ID" value="NZ_JACNYK010000002.1"/>
</dbReference>
<sequence length="182" mass="21196">MKPKGKITALAQHIIDTFRTLYLENGISGRKFSHDITEGSNPTRVSGFENIYNNETYTPELTKKALNYFGLRMEDILPDDLLDNDELIEKTRIPILKQMSIKAALNSLLEEGYFDTPRLRAEITSYYNSFLPEPDHKQDSDFSAQLENLYNERKILKVRLDDEDERKAKLIRFVSNMELKED</sequence>
<gene>
    <name evidence="1" type="ORF">H8B17_08720</name>
</gene>
<evidence type="ECO:0000313" key="2">
    <source>
        <dbReference type="Proteomes" id="UP000606494"/>
    </source>
</evidence>
<reference evidence="1 2" key="1">
    <citation type="submission" date="2020-08" db="EMBL/GenBank/DDBJ databases">
        <title>Sphingobacterium sp. DN00404 isolated from aquaculture water.</title>
        <authorList>
            <person name="Zhang M."/>
        </authorList>
    </citation>
    <scope>NUCLEOTIDE SEQUENCE [LARGE SCALE GENOMIC DNA]</scope>
    <source>
        <strain evidence="1 2">KCTC 32294</strain>
    </source>
</reference>
<proteinExistence type="predicted"/>
<dbReference type="Proteomes" id="UP000606494">
    <property type="component" value="Unassembled WGS sequence"/>
</dbReference>
<evidence type="ECO:0008006" key="3">
    <source>
        <dbReference type="Google" id="ProtNLM"/>
    </source>
</evidence>